<sequence>MAMAMASSISLCFFTLFALHSSFLILAHSVAGASEPEEFVVALDHSNFTDFVSKLDFLIVSFYTPRCGHCKKLAPEYEKSANILSKHNPPLTLAKVNILDEANTGLAGSKGVISMKIVRDGGKVVQEYKGPEVADGIVEYVKRQYGPASVEINTLEAAQKFISDKKIGIVGIFPQFSGEEFDNYTIVAKKLRPTEEFFHTSDAKLLPRGESSVTGPLVRLFKPFDELFVDTQDFDVDALEKFVEKSIVPTVTVLDGDPNNQRLVNNFMLNANSKVMLFINFSSEIAASFKYKYHELAKLYKGDSFSFLMVDIDAGSHALKQFGVKDDQLPAILILNVRVKYLKTNVEPDQISSWLKKYKNGELQPFIKSEPIPEHNDEPVKVVVAHTFNDTVINSGKNVLLELCAPVSKNCKEFAPTLNGVAISYKSDPNVVIATFNPLENDLVHGEFEIWGFPSVYFKSATGNILPYEGYDTKEDITDFIEKNRSKADDKHNDSNLKDEL</sequence>
<evidence type="ECO:0000256" key="2">
    <source>
        <dbReference type="ARBA" id="ARBA00004319"/>
    </source>
</evidence>
<evidence type="ECO:0000256" key="6">
    <source>
        <dbReference type="ARBA" id="ARBA00023235"/>
    </source>
</evidence>
<dbReference type="Pfam" id="PF13848">
    <property type="entry name" value="Thioredoxin_6"/>
    <property type="match status" value="1"/>
</dbReference>
<dbReference type="CDD" id="cd02982">
    <property type="entry name" value="PDI_b'_family"/>
    <property type="match status" value="1"/>
</dbReference>
<comment type="similarity">
    <text evidence="3">Belongs to the protein disulfide isomerase family.</text>
</comment>
<evidence type="ECO:0000256" key="7">
    <source>
        <dbReference type="ARBA" id="ARBA00023284"/>
    </source>
</evidence>
<dbReference type="InterPro" id="IPR036249">
    <property type="entry name" value="Thioredoxin-like_sf"/>
</dbReference>
<dbReference type="FunFam" id="3.40.30.10:FF:000152">
    <property type="entry name" value="Protein disulfide-isomerase"/>
    <property type="match status" value="1"/>
</dbReference>
<dbReference type="KEGG" id="mcha:111009814"/>
<dbReference type="RefSeq" id="XP_022138717.1">
    <property type="nucleotide sequence ID" value="XM_022283025.1"/>
</dbReference>
<dbReference type="SUPFAM" id="SSF52833">
    <property type="entry name" value="Thioredoxin-like"/>
    <property type="match status" value="4"/>
</dbReference>
<dbReference type="GO" id="GO:0005788">
    <property type="term" value="C:endoplasmic reticulum lumen"/>
    <property type="evidence" value="ECO:0007669"/>
    <property type="project" value="UniProtKB-SubCell"/>
</dbReference>
<evidence type="ECO:0000313" key="12">
    <source>
        <dbReference type="RefSeq" id="XP_022138727.1"/>
    </source>
</evidence>
<dbReference type="CDD" id="cd02961">
    <property type="entry name" value="PDI_a_family"/>
    <property type="match status" value="1"/>
</dbReference>
<keyword evidence="10" id="KW-1185">Reference proteome</keyword>
<dbReference type="CDD" id="cd02981">
    <property type="entry name" value="PDI_b_family"/>
    <property type="match status" value="1"/>
</dbReference>
<dbReference type="AlphaFoldDB" id="A0A6J1CBY5"/>
<dbReference type="EC" id="5.3.4.1" evidence="4"/>
<name>A0A6J1CBY5_MOMCH</name>
<dbReference type="PANTHER" id="PTHR18929:SF132">
    <property type="entry name" value="PROTEIN DISULFIDE-ISOMERASE A3"/>
    <property type="match status" value="1"/>
</dbReference>
<evidence type="ECO:0000256" key="5">
    <source>
        <dbReference type="ARBA" id="ARBA00022824"/>
    </source>
</evidence>
<dbReference type="GO" id="GO:0006457">
    <property type="term" value="P:protein folding"/>
    <property type="evidence" value="ECO:0007669"/>
    <property type="project" value="TreeGrafter"/>
</dbReference>
<evidence type="ECO:0000256" key="4">
    <source>
        <dbReference type="ARBA" id="ARBA00012723"/>
    </source>
</evidence>
<comment type="subcellular location">
    <subcellularLocation>
        <location evidence="2">Endoplasmic reticulum lumen</location>
    </subcellularLocation>
</comment>
<dbReference type="FunFam" id="3.40.30.10:FF:000150">
    <property type="entry name" value="Protein disulfide-isomerase"/>
    <property type="match status" value="1"/>
</dbReference>
<evidence type="ECO:0000256" key="1">
    <source>
        <dbReference type="ARBA" id="ARBA00001182"/>
    </source>
</evidence>
<protein>
    <recommendedName>
        <fullName evidence="4">protein disulfide-isomerase</fullName>
        <ecNumber evidence="4">5.3.4.1</ecNumber>
    </recommendedName>
</protein>
<evidence type="ECO:0000256" key="8">
    <source>
        <dbReference type="SAM" id="SignalP"/>
    </source>
</evidence>
<dbReference type="OrthoDB" id="427280at2759"/>
<dbReference type="Pfam" id="PF00085">
    <property type="entry name" value="Thioredoxin"/>
    <property type="match status" value="2"/>
</dbReference>
<evidence type="ECO:0000259" key="9">
    <source>
        <dbReference type="PROSITE" id="PS51352"/>
    </source>
</evidence>
<dbReference type="GO" id="GO:0034976">
    <property type="term" value="P:response to endoplasmic reticulum stress"/>
    <property type="evidence" value="ECO:0007669"/>
    <property type="project" value="TreeGrafter"/>
</dbReference>
<evidence type="ECO:0000313" key="10">
    <source>
        <dbReference type="Proteomes" id="UP000504603"/>
    </source>
</evidence>
<keyword evidence="7" id="KW-0676">Redox-active center</keyword>
<organism evidence="10 12">
    <name type="scientific">Momordica charantia</name>
    <name type="common">Bitter gourd</name>
    <name type="synonym">Balsam pear</name>
    <dbReference type="NCBI Taxonomy" id="3673"/>
    <lineage>
        <taxon>Eukaryota</taxon>
        <taxon>Viridiplantae</taxon>
        <taxon>Streptophyta</taxon>
        <taxon>Embryophyta</taxon>
        <taxon>Tracheophyta</taxon>
        <taxon>Spermatophyta</taxon>
        <taxon>Magnoliopsida</taxon>
        <taxon>eudicotyledons</taxon>
        <taxon>Gunneridae</taxon>
        <taxon>Pentapetalae</taxon>
        <taxon>rosids</taxon>
        <taxon>fabids</taxon>
        <taxon>Cucurbitales</taxon>
        <taxon>Cucurbitaceae</taxon>
        <taxon>Momordiceae</taxon>
        <taxon>Momordica</taxon>
    </lineage>
</organism>
<feature type="signal peptide" evidence="8">
    <location>
        <begin position="1"/>
        <end position="32"/>
    </location>
</feature>
<keyword evidence="5" id="KW-0256">Endoplasmic reticulum</keyword>
<dbReference type="Proteomes" id="UP000504603">
    <property type="component" value="Unplaced"/>
</dbReference>
<dbReference type="GO" id="GO:0003756">
    <property type="term" value="F:protein disulfide isomerase activity"/>
    <property type="evidence" value="ECO:0007669"/>
    <property type="project" value="UniProtKB-EC"/>
</dbReference>
<dbReference type="Gene3D" id="3.40.30.10">
    <property type="entry name" value="Glutaredoxin"/>
    <property type="match status" value="4"/>
</dbReference>
<comment type="catalytic activity">
    <reaction evidence="1">
        <text>Catalyzes the rearrangement of -S-S- bonds in proteins.</text>
        <dbReference type="EC" id="5.3.4.1"/>
    </reaction>
</comment>
<accession>A0A6J1CBY5</accession>
<keyword evidence="6" id="KW-0413">Isomerase</keyword>
<dbReference type="RefSeq" id="XP_022138727.1">
    <property type="nucleotide sequence ID" value="XM_022283035.1"/>
</dbReference>
<dbReference type="PROSITE" id="PS51352">
    <property type="entry name" value="THIOREDOXIN_2"/>
    <property type="match status" value="2"/>
</dbReference>
<dbReference type="InterPro" id="IPR013766">
    <property type="entry name" value="Thioredoxin_domain"/>
</dbReference>
<feature type="domain" description="Thioredoxin" evidence="9">
    <location>
        <begin position="29"/>
        <end position="146"/>
    </location>
</feature>
<feature type="domain" description="Thioredoxin" evidence="9">
    <location>
        <begin position="358"/>
        <end position="486"/>
    </location>
</feature>
<keyword evidence="8" id="KW-0732">Signal</keyword>
<proteinExistence type="inferred from homology"/>
<dbReference type="PANTHER" id="PTHR18929">
    <property type="entry name" value="PROTEIN DISULFIDE ISOMERASE"/>
    <property type="match status" value="1"/>
</dbReference>
<reference evidence="11 12" key="1">
    <citation type="submission" date="2025-04" db="UniProtKB">
        <authorList>
            <consortium name="RefSeq"/>
        </authorList>
    </citation>
    <scope>IDENTIFICATION</scope>
    <source>
        <strain evidence="11 12">OHB3-1</strain>
    </source>
</reference>
<evidence type="ECO:0000313" key="11">
    <source>
        <dbReference type="RefSeq" id="XP_022138717.1"/>
    </source>
</evidence>
<evidence type="ECO:0000256" key="3">
    <source>
        <dbReference type="ARBA" id="ARBA00006347"/>
    </source>
</evidence>
<dbReference type="GeneID" id="111009814"/>
<gene>
    <name evidence="11 12" type="primary">LOC111009814</name>
</gene>
<feature type="chain" id="PRO_5044638369" description="protein disulfide-isomerase" evidence="8">
    <location>
        <begin position="33"/>
        <end position="501"/>
    </location>
</feature>